<accession>A0A4Y2AE55</accession>
<keyword evidence="2" id="KW-1185">Reference proteome</keyword>
<sequence length="186" mass="20627">MIVRKDEAMFTSVMSLLNSLHQISIQIQLELIRREAALTRCAYYSQSITPKVLFSPMNGQGSSAPLRFRGFSQQRDSRMIDSKLLLITPAPPSRTRLLQSPIDCREVSLFVRDGAPPRVVTPAKNRPLLQDAAAVVSKGVPCCTAFVSVHRVFSSVLLMLWSINFKAAVNIKMDASLFMNSCLNGI</sequence>
<organism evidence="1 2">
    <name type="scientific">Araneus ventricosus</name>
    <name type="common">Orbweaver spider</name>
    <name type="synonym">Epeira ventricosa</name>
    <dbReference type="NCBI Taxonomy" id="182803"/>
    <lineage>
        <taxon>Eukaryota</taxon>
        <taxon>Metazoa</taxon>
        <taxon>Ecdysozoa</taxon>
        <taxon>Arthropoda</taxon>
        <taxon>Chelicerata</taxon>
        <taxon>Arachnida</taxon>
        <taxon>Araneae</taxon>
        <taxon>Araneomorphae</taxon>
        <taxon>Entelegynae</taxon>
        <taxon>Araneoidea</taxon>
        <taxon>Araneidae</taxon>
        <taxon>Araneus</taxon>
    </lineage>
</organism>
<proteinExistence type="predicted"/>
<dbReference type="AlphaFoldDB" id="A0A4Y2AE55"/>
<gene>
    <name evidence="1" type="ORF">AVEN_143410_1</name>
</gene>
<comment type="caution">
    <text evidence="1">The sequence shown here is derived from an EMBL/GenBank/DDBJ whole genome shotgun (WGS) entry which is preliminary data.</text>
</comment>
<name>A0A4Y2AE55_ARAVE</name>
<reference evidence="1 2" key="1">
    <citation type="journal article" date="2019" name="Sci. Rep.">
        <title>Orb-weaving spider Araneus ventricosus genome elucidates the spidroin gene catalogue.</title>
        <authorList>
            <person name="Kono N."/>
            <person name="Nakamura H."/>
            <person name="Ohtoshi R."/>
            <person name="Moran D.A.P."/>
            <person name="Shinohara A."/>
            <person name="Yoshida Y."/>
            <person name="Fujiwara M."/>
            <person name="Mori M."/>
            <person name="Tomita M."/>
            <person name="Arakawa K."/>
        </authorList>
    </citation>
    <scope>NUCLEOTIDE SEQUENCE [LARGE SCALE GENOMIC DNA]</scope>
</reference>
<evidence type="ECO:0000313" key="2">
    <source>
        <dbReference type="Proteomes" id="UP000499080"/>
    </source>
</evidence>
<protein>
    <submittedName>
        <fullName evidence="1">Uncharacterized protein</fullName>
    </submittedName>
</protein>
<evidence type="ECO:0000313" key="1">
    <source>
        <dbReference type="EMBL" id="GBL78122.1"/>
    </source>
</evidence>
<dbReference type="Proteomes" id="UP000499080">
    <property type="component" value="Unassembled WGS sequence"/>
</dbReference>
<dbReference type="EMBL" id="BGPR01000014">
    <property type="protein sequence ID" value="GBL78122.1"/>
    <property type="molecule type" value="Genomic_DNA"/>
</dbReference>